<dbReference type="AlphaFoldDB" id="X0WHK8"/>
<feature type="region of interest" description="Disordered" evidence="1">
    <location>
        <begin position="168"/>
        <end position="209"/>
    </location>
</feature>
<feature type="compositionally biased region" description="Acidic residues" evidence="1">
    <location>
        <begin position="1"/>
        <end position="12"/>
    </location>
</feature>
<evidence type="ECO:0000313" key="2">
    <source>
        <dbReference type="EMBL" id="GAG30165.1"/>
    </source>
</evidence>
<proteinExistence type="predicted"/>
<feature type="compositionally biased region" description="Low complexity" evidence="1">
    <location>
        <begin position="49"/>
        <end position="72"/>
    </location>
</feature>
<comment type="caution">
    <text evidence="2">The sequence shown here is derived from an EMBL/GenBank/DDBJ whole genome shotgun (WGS) entry which is preliminary data.</text>
</comment>
<feature type="non-terminal residue" evidence="2">
    <location>
        <position position="242"/>
    </location>
</feature>
<reference evidence="2" key="1">
    <citation type="journal article" date="2014" name="Front. Microbiol.">
        <title>High frequency of phylogenetically diverse reductive dehalogenase-homologous genes in deep subseafloor sedimentary metagenomes.</title>
        <authorList>
            <person name="Kawai M."/>
            <person name="Futagami T."/>
            <person name="Toyoda A."/>
            <person name="Takaki Y."/>
            <person name="Nishi S."/>
            <person name="Hori S."/>
            <person name="Arai W."/>
            <person name="Tsubouchi T."/>
            <person name="Morono Y."/>
            <person name="Uchiyama I."/>
            <person name="Ito T."/>
            <person name="Fujiyama A."/>
            <person name="Inagaki F."/>
            <person name="Takami H."/>
        </authorList>
    </citation>
    <scope>NUCLEOTIDE SEQUENCE</scope>
    <source>
        <strain evidence="2">Expedition CK06-06</strain>
    </source>
</reference>
<sequence>EDSSPAEDEEMTIDQAPAVADQLDEDVDTTEEFAPDADVQAVDDDTDAEIGPAQEAEAAPGSAPAAAPIQGQEAITSARAVAGRPAAGSQDQADKQSDETVWDGSEDLRVLDPTDDISQTVQIGANAVDMPALRGISHESGLPADDLGSQYELAAEIELSDVIARPTGASGPLVPPDAEHEYAAGNMTRAQAQRTSRLESQDDEENSTARQAGFFAKIWGLFRATGGIAKTTSDDSVTHARG</sequence>
<protein>
    <submittedName>
        <fullName evidence="2">Uncharacterized protein</fullName>
    </submittedName>
</protein>
<feature type="compositionally biased region" description="Acidic residues" evidence="1">
    <location>
        <begin position="22"/>
        <end position="48"/>
    </location>
</feature>
<evidence type="ECO:0000256" key="1">
    <source>
        <dbReference type="SAM" id="MobiDB-lite"/>
    </source>
</evidence>
<accession>X0WHK8</accession>
<feature type="non-terminal residue" evidence="2">
    <location>
        <position position="1"/>
    </location>
</feature>
<dbReference type="EMBL" id="BARS01049175">
    <property type="protein sequence ID" value="GAG30165.1"/>
    <property type="molecule type" value="Genomic_DNA"/>
</dbReference>
<organism evidence="2">
    <name type="scientific">marine sediment metagenome</name>
    <dbReference type="NCBI Taxonomy" id="412755"/>
    <lineage>
        <taxon>unclassified sequences</taxon>
        <taxon>metagenomes</taxon>
        <taxon>ecological metagenomes</taxon>
    </lineage>
</organism>
<name>X0WHK8_9ZZZZ</name>
<feature type="region of interest" description="Disordered" evidence="1">
    <location>
        <begin position="1"/>
        <end position="116"/>
    </location>
</feature>
<gene>
    <name evidence="2" type="ORF">S01H1_73581</name>
</gene>